<feature type="compositionally biased region" description="Polar residues" evidence="1">
    <location>
        <begin position="283"/>
        <end position="296"/>
    </location>
</feature>
<organism evidence="3 4">
    <name type="scientific">Phyllosticta citrichinensis</name>
    <dbReference type="NCBI Taxonomy" id="1130410"/>
    <lineage>
        <taxon>Eukaryota</taxon>
        <taxon>Fungi</taxon>
        <taxon>Dikarya</taxon>
        <taxon>Ascomycota</taxon>
        <taxon>Pezizomycotina</taxon>
        <taxon>Dothideomycetes</taxon>
        <taxon>Dothideomycetes incertae sedis</taxon>
        <taxon>Botryosphaeriales</taxon>
        <taxon>Phyllostictaceae</taxon>
        <taxon>Phyllosticta</taxon>
    </lineage>
</organism>
<feature type="compositionally biased region" description="Polar residues" evidence="1">
    <location>
        <begin position="327"/>
        <end position="345"/>
    </location>
</feature>
<evidence type="ECO:0000313" key="3">
    <source>
        <dbReference type="EMBL" id="KAK8159820.1"/>
    </source>
</evidence>
<sequence>MQNFVGRNQNRSASPVQNDVQPAKTSESKARDRLRKAEAMKINVAPTKLAHSEAGHVDNHSLGDDSSITADTLKEKPHHRPVEYDNFATDDEHADVTTTGSLGFDYHQNPGMPSHLESQEHEFYDDVQSQVDDEEAPSQLFDPREFVSNMRNRMSMMHNTNALRDSGSFPATTNGDFSEPEVEYEVANGHGQEVDPPFQPLRQTEQQFTAKLAQRSVPSFQPSSYGHQSTSYGRQPTQDPFHSVYKQASSTQRNSKPTDLAPVRATETGSPRPYTARSRNQDVHLQTRTKTSSHEQPSAPHGKPSTTSQTQAPSAPAPAVHGIQANSHKTLSTPDEPSLDSSTVSELPLDYGEDQLRTMTYEQLANESFDHNPRLAASRNPLAESTGPLPARLAALQNDHTATEQAAFFASLTIDEYDEAGAWFAQQFAAVVSRVSQARRDKRRVAQLFEDEIRQRHDLVTKKKRRLDDEIAKMRGKGQDLLPKTPGKSRAGSAMR</sequence>
<evidence type="ECO:0000259" key="2">
    <source>
        <dbReference type="Pfam" id="PF15463"/>
    </source>
</evidence>
<name>A0ABR1XM51_9PEZI</name>
<feature type="compositionally biased region" description="Low complexity" evidence="1">
    <location>
        <begin position="304"/>
        <end position="319"/>
    </location>
</feature>
<feature type="domain" description="Extracellular mutant protein 11 C-terminal" evidence="2">
    <location>
        <begin position="350"/>
        <end position="482"/>
    </location>
</feature>
<protein>
    <submittedName>
        <fullName evidence="3">Extracellular mutant protein 11-domain-containing protein</fullName>
    </submittedName>
</protein>
<dbReference type="InterPro" id="IPR029178">
    <property type="entry name" value="Ecm11_C"/>
</dbReference>
<reference evidence="3 4" key="1">
    <citation type="journal article" date="2022" name="G3 (Bethesda)">
        <title>Enemy or ally: a genomic approach to elucidate the lifestyle of Phyllosticta citrichinaensis.</title>
        <authorList>
            <person name="Buijs V.A."/>
            <person name="Groenewald J.Z."/>
            <person name="Haridas S."/>
            <person name="LaButti K.M."/>
            <person name="Lipzen A."/>
            <person name="Martin F.M."/>
            <person name="Barry K."/>
            <person name="Grigoriev I.V."/>
            <person name="Crous P.W."/>
            <person name="Seidl M.F."/>
        </authorList>
    </citation>
    <scope>NUCLEOTIDE SEQUENCE [LARGE SCALE GENOMIC DNA]</scope>
    <source>
        <strain evidence="3 4">CBS 129764</strain>
    </source>
</reference>
<feature type="compositionally biased region" description="Polar residues" evidence="1">
    <location>
        <begin position="1"/>
        <end position="25"/>
    </location>
</feature>
<accession>A0ABR1XM51</accession>
<feature type="compositionally biased region" description="Polar residues" evidence="1">
    <location>
        <begin position="216"/>
        <end position="257"/>
    </location>
</feature>
<feature type="region of interest" description="Disordered" evidence="1">
    <location>
        <begin position="1"/>
        <end position="79"/>
    </location>
</feature>
<dbReference type="EMBL" id="JBBWUH010000008">
    <property type="protein sequence ID" value="KAK8159820.1"/>
    <property type="molecule type" value="Genomic_DNA"/>
</dbReference>
<feature type="compositionally biased region" description="Basic and acidic residues" evidence="1">
    <location>
        <begin position="26"/>
        <end position="39"/>
    </location>
</feature>
<feature type="region of interest" description="Disordered" evidence="1">
    <location>
        <begin position="472"/>
        <end position="496"/>
    </location>
</feature>
<evidence type="ECO:0000313" key="4">
    <source>
        <dbReference type="Proteomes" id="UP001456524"/>
    </source>
</evidence>
<evidence type="ECO:0000256" key="1">
    <source>
        <dbReference type="SAM" id="MobiDB-lite"/>
    </source>
</evidence>
<dbReference type="Proteomes" id="UP001456524">
    <property type="component" value="Unassembled WGS sequence"/>
</dbReference>
<keyword evidence="4" id="KW-1185">Reference proteome</keyword>
<dbReference type="PANTHER" id="PTHR28244:SF1">
    <property type="entry name" value="RNA POLYMERASE I-SPECIFIC TRANSCRIPTION INITIATION FACTOR RRN11"/>
    <property type="match status" value="1"/>
</dbReference>
<dbReference type="InterPro" id="IPR053029">
    <property type="entry name" value="RNA_pol_I-specific_init_factor"/>
</dbReference>
<proteinExistence type="predicted"/>
<gene>
    <name evidence="3" type="ORF">IWX90DRAFT_508572</name>
</gene>
<feature type="region of interest" description="Disordered" evidence="1">
    <location>
        <begin position="327"/>
        <end position="346"/>
    </location>
</feature>
<feature type="region of interest" description="Disordered" evidence="1">
    <location>
        <begin position="216"/>
        <end position="320"/>
    </location>
</feature>
<feature type="compositionally biased region" description="Basic and acidic residues" evidence="1">
    <location>
        <begin position="50"/>
        <end position="63"/>
    </location>
</feature>
<comment type="caution">
    <text evidence="3">The sequence shown here is derived from an EMBL/GenBank/DDBJ whole genome shotgun (WGS) entry which is preliminary data.</text>
</comment>
<dbReference type="Pfam" id="PF15463">
    <property type="entry name" value="ECM11"/>
    <property type="match status" value="1"/>
</dbReference>
<dbReference type="PANTHER" id="PTHR28244">
    <property type="entry name" value="RNA POLYMERASE I-SPECIFIC TRANSCRIPTION INITIATION FACTOR RRN11"/>
    <property type="match status" value="1"/>
</dbReference>